<accession>A0AAD5C178</accession>
<reference evidence="1" key="1">
    <citation type="submission" date="2022-06" db="EMBL/GenBank/DDBJ databases">
        <title>Uncovering the hologenomic basis of an extraordinary plant invasion.</title>
        <authorList>
            <person name="Bieker V.C."/>
            <person name="Martin M.D."/>
            <person name="Gilbert T."/>
            <person name="Hodgins K."/>
            <person name="Battlay P."/>
            <person name="Petersen B."/>
            <person name="Wilson J."/>
        </authorList>
    </citation>
    <scope>NUCLEOTIDE SEQUENCE</scope>
    <source>
        <strain evidence="1">AA19_3_7</strain>
        <tissue evidence="1">Leaf</tissue>
    </source>
</reference>
<proteinExistence type="predicted"/>
<protein>
    <submittedName>
        <fullName evidence="1">Uncharacterized protein</fullName>
    </submittedName>
</protein>
<dbReference type="EMBL" id="JAMZMK010010229">
    <property type="protein sequence ID" value="KAI7732428.1"/>
    <property type="molecule type" value="Genomic_DNA"/>
</dbReference>
<gene>
    <name evidence="1" type="ORF">M8C21_005961</name>
</gene>
<comment type="caution">
    <text evidence="1">The sequence shown here is derived from an EMBL/GenBank/DDBJ whole genome shotgun (WGS) entry which is preliminary data.</text>
</comment>
<dbReference type="Proteomes" id="UP001206925">
    <property type="component" value="Unassembled WGS sequence"/>
</dbReference>
<organism evidence="1 2">
    <name type="scientific">Ambrosia artemisiifolia</name>
    <name type="common">Common ragweed</name>
    <dbReference type="NCBI Taxonomy" id="4212"/>
    <lineage>
        <taxon>Eukaryota</taxon>
        <taxon>Viridiplantae</taxon>
        <taxon>Streptophyta</taxon>
        <taxon>Embryophyta</taxon>
        <taxon>Tracheophyta</taxon>
        <taxon>Spermatophyta</taxon>
        <taxon>Magnoliopsida</taxon>
        <taxon>eudicotyledons</taxon>
        <taxon>Gunneridae</taxon>
        <taxon>Pentapetalae</taxon>
        <taxon>asterids</taxon>
        <taxon>campanulids</taxon>
        <taxon>Asterales</taxon>
        <taxon>Asteraceae</taxon>
        <taxon>Asteroideae</taxon>
        <taxon>Heliantheae alliance</taxon>
        <taxon>Heliantheae</taxon>
        <taxon>Ambrosia</taxon>
    </lineage>
</organism>
<dbReference type="AlphaFoldDB" id="A0AAD5C178"/>
<evidence type="ECO:0000313" key="2">
    <source>
        <dbReference type="Proteomes" id="UP001206925"/>
    </source>
</evidence>
<evidence type="ECO:0000313" key="1">
    <source>
        <dbReference type="EMBL" id="KAI7732428.1"/>
    </source>
</evidence>
<name>A0AAD5C178_AMBAR</name>
<sequence length="88" mass="10010">MIARAVLTLQTTNQLIRMHMDRSPLRPDAFPPNIIDFVPHAIIQVMGKHITRCRYRKSPCIRGHGWCFRAGVGCNSECCCTRELKAEA</sequence>
<keyword evidence="2" id="KW-1185">Reference proteome</keyword>